<dbReference type="InterPro" id="IPR028081">
    <property type="entry name" value="Leu-bd"/>
</dbReference>
<feature type="chain" id="PRO_5047229590" evidence="5">
    <location>
        <begin position="29"/>
        <end position="426"/>
    </location>
</feature>
<feature type="domain" description="Leucine-binding protein" evidence="6">
    <location>
        <begin position="44"/>
        <end position="388"/>
    </location>
</feature>
<name>A0ABX1E0T5_9PROT</name>
<dbReference type="InterPro" id="IPR000709">
    <property type="entry name" value="Leu_Ile_Val-bd"/>
</dbReference>
<comment type="similarity">
    <text evidence="1">Belongs to the leucine-binding protein family.</text>
</comment>
<dbReference type="PANTHER" id="PTHR30483">
    <property type="entry name" value="LEUCINE-SPECIFIC-BINDING PROTEIN"/>
    <property type="match status" value="1"/>
</dbReference>
<dbReference type="PANTHER" id="PTHR30483:SF37">
    <property type="entry name" value="ABC TRANSPORTER SUBSTRATE-BINDING PROTEIN"/>
    <property type="match status" value="1"/>
</dbReference>
<evidence type="ECO:0000313" key="8">
    <source>
        <dbReference type="Proteomes" id="UP000787635"/>
    </source>
</evidence>
<dbReference type="Gene3D" id="3.40.50.2300">
    <property type="match status" value="2"/>
</dbReference>
<dbReference type="Proteomes" id="UP000787635">
    <property type="component" value="Unassembled WGS sequence"/>
</dbReference>
<gene>
    <name evidence="7" type="ORF">HEQ75_07310</name>
</gene>
<dbReference type="InterPro" id="IPR006311">
    <property type="entry name" value="TAT_signal"/>
</dbReference>
<dbReference type="InterPro" id="IPR051010">
    <property type="entry name" value="BCAA_transport"/>
</dbReference>
<dbReference type="PROSITE" id="PS51318">
    <property type="entry name" value="TAT"/>
    <property type="match status" value="1"/>
</dbReference>
<feature type="signal peptide" evidence="5">
    <location>
        <begin position="1"/>
        <end position="28"/>
    </location>
</feature>
<dbReference type="Pfam" id="PF13458">
    <property type="entry name" value="Peripla_BP_6"/>
    <property type="match status" value="1"/>
</dbReference>
<dbReference type="PRINTS" id="PR00337">
    <property type="entry name" value="LEUILEVALBP"/>
</dbReference>
<evidence type="ECO:0000259" key="6">
    <source>
        <dbReference type="Pfam" id="PF13458"/>
    </source>
</evidence>
<accession>A0ABX1E0T5</accession>
<evidence type="ECO:0000256" key="1">
    <source>
        <dbReference type="ARBA" id="ARBA00010062"/>
    </source>
</evidence>
<keyword evidence="4" id="KW-0029">Amino-acid transport</keyword>
<dbReference type="RefSeq" id="WP_168028770.1">
    <property type="nucleotide sequence ID" value="NZ_JAAVNE010000008.1"/>
</dbReference>
<proteinExistence type="inferred from homology"/>
<keyword evidence="3 5" id="KW-0732">Signal</keyword>
<comment type="caution">
    <text evidence="7">The sequence shown here is derived from an EMBL/GenBank/DDBJ whole genome shotgun (WGS) entry which is preliminary data.</text>
</comment>
<evidence type="ECO:0000256" key="4">
    <source>
        <dbReference type="ARBA" id="ARBA00022970"/>
    </source>
</evidence>
<dbReference type="CDD" id="cd06340">
    <property type="entry name" value="PBP1_ABC_ligand_binding-like"/>
    <property type="match status" value="1"/>
</dbReference>
<evidence type="ECO:0000256" key="3">
    <source>
        <dbReference type="ARBA" id="ARBA00022729"/>
    </source>
</evidence>
<evidence type="ECO:0000313" key="7">
    <source>
        <dbReference type="EMBL" id="NKC30666.1"/>
    </source>
</evidence>
<organism evidence="7 8">
    <name type="scientific">Falsiroseomonas selenitidurans</name>
    <dbReference type="NCBI Taxonomy" id="2716335"/>
    <lineage>
        <taxon>Bacteria</taxon>
        <taxon>Pseudomonadati</taxon>
        <taxon>Pseudomonadota</taxon>
        <taxon>Alphaproteobacteria</taxon>
        <taxon>Acetobacterales</taxon>
        <taxon>Roseomonadaceae</taxon>
        <taxon>Falsiroseomonas</taxon>
    </lineage>
</organism>
<dbReference type="InterPro" id="IPR028082">
    <property type="entry name" value="Peripla_BP_I"/>
</dbReference>
<dbReference type="SUPFAM" id="SSF53822">
    <property type="entry name" value="Periplasmic binding protein-like I"/>
    <property type="match status" value="1"/>
</dbReference>
<keyword evidence="8" id="KW-1185">Reference proteome</keyword>
<protein>
    <submittedName>
        <fullName evidence="7">ABC transporter substrate-binding protein</fullName>
    </submittedName>
</protein>
<evidence type="ECO:0000256" key="2">
    <source>
        <dbReference type="ARBA" id="ARBA00022448"/>
    </source>
</evidence>
<sequence length="426" mass="44149">MQGIRRRALGGLAGMGLAAATLPAPARAQAPAEAPAAPPQGPELRLGALFPLTGPVALFGDEGFRGVELAVEQVNAAGGVFGRPLRLVRADAPDEAAAAAEARRLTQGAERVAAIFGSFSTALALPATQVAELAGVPYFELGAIGDAVMERGFRWVFRSAPRAAEFAATALQGVAVLAVARDRPPAALRLAVAQEDSVGPQAVGGALEAAIQALGLTLAQRATYAPRPTDLAGLVQRLRGLEAEVVLHVGTPGDEILLFRAMRDGGWWPRMVIGTAAGYGLAETARSIGLDLTGTMSADWTPFAVNERVAPGARAFAEAYLRRYGAEPRSGLSLAHFCGARIFLDALGRAGGTDRDRIRAAVLATDIAEGSTACGWGARFDERGQNMRARPMLCQWQPAPTGGGLRQVVIAPAEAAVAPPIPRLGP</sequence>
<evidence type="ECO:0000256" key="5">
    <source>
        <dbReference type="SAM" id="SignalP"/>
    </source>
</evidence>
<reference evidence="7 8" key="1">
    <citation type="submission" date="2020-03" db="EMBL/GenBank/DDBJ databases">
        <title>Roseomonas selenitidurans sp. nov. isolated from urban soil.</title>
        <authorList>
            <person name="Liu H."/>
        </authorList>
    </citation>
    <scope>NUCLEOTIDE SEQUENCE [LARGE SCALE GENOMIC DNA]</scope>
    <source>
        <strain evidence="7 8">BU-1</strain>
    </source>
</reference>
<keyword evidence="2" id="KW-0813">Transport</keyword>
<dbReference type="EMBL" id="JAAVNE010000008">
    <property type="protein sequence ID" value="NKC30666.1"/>
    <property type="molecule type" value="Genomic_DNA"/>
</dbReference>